<evidence type="ECO:0000256" key="3">
    <source>
        <dbReference type="ARBA" id="ARBA00022801"/>
    </source>
</evidence>
<feature type="domain" description="Gfo/Idh/MocA-like oxidoreductase N-terminal" evidence="6">
    <location>
        <begin position="85"/>
        <end position="210"/>
    </location>
</feature>
<dbReference type="AlphaFoldDB" id="A0A1H7GQ44"/>
<dbReference type="GO" id="GO:0016798">
    <property type="term" value="F:hydrolase activity, acting on glycosyl bonds"/>
    <property type="evidence" value="ECO:0007669"/>
    <property type="project" value="UniProtKB-KW"/>
</dbReference>
<dbReference type="InterPro" id="IPR019546">
    <property type="entry name" value="TAT_signal_bac_arc"/>
</dbReference>
<dbReference type="Pfam" id="PF21252">
    <property type="entry name" value="Glyco_hydro_109_C"/>
    <property type="match status" value="1"/>
</dbReference>
<keyword evidence="4" id="KW-0520">NAD</keyword>
<evidence type="ECO:0000259" key="6">
    <source>
        <dbReference type="Pfam" id="PF01408"/>
    </source>
</evidence>
<evidence type="ECO:0000313" key="8">
    <source>
        <dbReference type="EMBL" id="SEK39657.1"/>
    </source>
</evidence>
<dbReference type="GO" id="GO:0000166">
    <property type="term" value="F:nucleotide binding"/>
    <property type="evidence" value="ECO:0007669"/>
    <property type="project" value="InterPro"/>
</dbReference>
<dbReference type="InterPro" id="IPR006311">
    <property type="entry name" value="TAT_signal"/>
</dbReference>
<dbReference type="NCBIfam" id="TIGR01409">
    <property type="entry name" value="TAT_signal_seq"/>
    <property type="match status" value="1"/>
</dbReference>
<dbReference type="InterPro" id="IPR000683">
    <property type="entry name" value="Gfo/Idh/MocA-like_OxRdtase_N"/>
</dbReference>
<evidence type="ECO:0000256" key="5">
    <source>
        <dbReference type="ARBA" id="ARBA00023295"/>
    </source>
</evidence>
<dbReference type="STRING" id="332977.SAMN05421740_101749"/>
<evidence type="ECO:0000259" key="7">
    <source>
        <dbReference type="Pfam" id="PF21252"/>
    </source>
</evidence>
<dbReference type="PANTHER" id="PTHR43818">
    <property type="entry name" value="BCDNA.GH03377"/>
    <property type="match status" value="1"/>
</dbReference>
<dbReference type="SUPFAM" id="SSF51735">
    <property type="entry name" value="NAD(P)-binding Rossmann-fold domains"/>
    <property type="match status" value="1"/>
</dbReference>
<accession>A0A1H7GQ44</accession>
<organism evidence="8 9">
    <name type="scientific">Parapedobacter koreensis</name>
    <dbReference type="NCBI Taxonomy" id="332977"/>
    <lineage>
        <taxon>Bacteria</taxon>
        <taxon>Pseudomonadati</taxon>
        <taxon>Bacteroidota</taxon>
        <taxon>Sphingobacteriia</taxon>
        <taxon>Sphingobacteriales</taxon>
        <taxon>Sphingobacteriaceae</taxon>
        <taxon>Parapedobacter</taxon>
    </lineage>
</organism>
<name>A0A1H7GQ44_9SPHI</name>
<evidence type="ECO:0000256" key="1">
    <source>
        <dbReference type="ARBA" id="ARBA00001911"/>
    </source>
</evidence>
<feature type="domain" description="Glycosyl hydrolase 109 C-terminal" evidence="7">
    <location>
        <begin position="221"/>
        <end position="380"/>
    </location>
</feature>
<gene>
    <name evidence="8" type="ORF">SAMN05421740_101749</name>
</gene>
<dbReference type="Proteomes" id="UP000198916">
    <property type="component" value="Unassembled WGS sequence"/>
</dbReference>
<reference evidence="9" key="1">
    <citation type="submission" date="2016-10" db="EMBL/GenBank/DDBJ databases">
        <authorList>
            <person name="Varghese N."/>
            <person name="Submissions S."/>
        </authorList>
    </citation>
    <scope>NUCLEOTIDE SEQUENCE [LARGE SCALE GENOMIC DNA]</scope>
    <source>
        <strain evidence="9">Jip14</strain>
    </source>
</reference>
<keyword evidence="5" id="KW-0326">Glycosidase</keyword>
<evidence type="ECO:0000256" key="2">
    <source>
        <dbReference type="ARBA" id="ARBA00009329"/>
    </source>
</evidence>
<sequence>MTERFDNSANRPILALKIVTIPIFVMKYNRRSFLKNATLLSGAVATLPAVTGGVNANDLQASAYQPMQPQRFNMSGYAAPTIDKVRIGFIGLGMRGPGAVERMSHIDGVEIKALCDKDPDRATKAQGILEKAGLPKAKEYSGEEGWKDMVANEELDLVYICTPWHLHTPMAVYAMQHGKHAASEVPIAVTIDECWELVETSEKTKKHCMMLENCCYDFFEMLTLNMARNGLFGEIIHAEGAYIHNLLDLNFDKNGYADMWRLRMNATHNGNLYPTHGLGPIAQCLDINRGDKMDYLVSLSTNDFIMAHTAEEKAKEDAFFQPFADKKYRGNMNTTVIRTAKGKSIMVQHDVTSPRPYSRIHLVSGTKGVASKWPSPERIAFGHDWLKEEELQSLYNQYTPPLIKHVGEVAKQVGGHGGMDFVMDWRLIDCLRNGLPLDQDVYDGALWSSIFPLSEQSVANRSRSLDIPDFTRGAWKTNKPVNLTLEGGATTGVRQVK</sequence>
<dbReference type="PROSITE" id="PS51318">
    <property type="entry name" value="TAT"/>
    <property type="match status" value="1"/>
</dbReference>
<dbReference type="InterPro" id="IPR050463">
    <property type="entry name" value="Gfo/Idh/MocA_oxidrdct_glycsds"/>
</dbReference>
<dbReference type="Gene3D" id="3.40.50.720">
    <property type="entry name" value="NAD(P)-binding Rossmann-like Domain"/>
    <property type="match status" value="1"/>
</dbReference>
<keyword evidence="3" id="KW-0378">Hydrolase</keyword>
<dbReference type="EMBL" id="FNZR01000001">
    <property type="protein sequence ID" value="SEK39657.1"/>
    <property type="molecule type" value="Genomic_DNA"/>
</dbReference>
<evidence type="ECO:0000256" key="4">
    <source>
        <dbReference type="ARBA" id="ARBA00023027"/>
    </source>
</evidence>
<dbReference type="PANTHER" id="PTHR43818:SF1">
    <property type="entry name" value="GLYCOSYL HYDROLASE FAMILY 109 PROTEIN"/>
    <property type="match status" value="1"/>
</dbReference>
<dbReference type="Gene3D" id="3.30.360.10">
    <property type="entry name" value="Dihydrodipicolinate Reductase, domain 2"/>
    <property type="match status" value="1"/>
</dbReference>
<comment type="cofactor">
    <cofactor evidence="1">
        <name>NAD(+)</name>
        <dbReference type="ChEBI" id="CHEBI:57540"/>
    </cofactor>
</comment>
<protein>
    <submittedName>
        <fullName evidence="8">Tat (Twin-arginine translocation) pathway signal sequence</fullName>
    </submittedName>
</protein>
<comment type="similarity">
    <text evidence="2">Belongs to the Gfo/Idh/MocA family. Glycosyl hydrolase 109 subfamily.</text>
</comment>
<evidence type="ECO:0000313" key="9">
    <source>
        <dbReference type="Proteomes" id="UP000198916"/>
    </source>
</evidence>
<dbReference type="InterPro" id="IPR036291">
    <property type="entry name" value="NAD(P)-bd_dom_sf"/>
</dbReference>
<dbReference type="InterPro" id="IPR049303">
    <property type="entry name" value="Glyco_hydro_109_C"/>
</dbReference>
<dbReference type="Pfam" id="PF01408">
    <property type="entry name" value="GFO_IDH_MocA"/>
    <property type="match status" value="1"/>
</dbReference>
<proteinExistence type="inferred from homology"/>
<keyword evidence="9" id="KW-1185">Reference proteome</keyword>